<dbReference type="EMBL" id="JALLIR010000001">
    <property type="protein sequence ID" value="MDR9946757.1"/>
    <property type="molecule type" value="Genomic_DNA"/>
</dbReference>
<dbReference type="CDD" id="cd14840">
    <property type="entry name" value="D-Ala-D-Ala_dipeptidase_Aad"/>
    <property type="match status" value="1"/>
</dbReference>
<dbReference type="GO" id="GO:0008270">
    <property type="term" value="F:zinc ion binding"/>
    <property type="evidence" value="ECO:0007669"/>
    <property type="project" value="UniProtKB-UniRule"/>
</dbReference>
<dbReference type="PANTHER" id="PTHR43126">
    <property type="entry name" value="D-ALANYL-D-ALANINE DIPEPTIDASE"/>
    <property type="match status" value="1"/>
</dbReference>
<dbReference type="InterPro" id="IPR000755">
    <property type="entry name" value="A_A_dipeptidase"/>
</dbReference>
<comment type="cofactor">
    <cofactor evidence="9">
        <name>Zn(2+)</name>
        <dbReference type="ChEBI" id="CHEBI:29105"/>
    </cofactor>
    <text evidence="9">Binds 1 zinc ion per subunit.</text>
</comment>
<evidence type="ECO:0000256" key="9">
    <source>
        <dbReference type="HAMAP-Rule" id="MF_01924"/>
    </source>
</evidence>
<dbReference type="AlphaFoldDB" id="A0A0F1AXD0"/>
<evidence type="ECO:0000256" key="1">
    <source>
        <dbReference type="ARBA" id="ARBA00001362"/>
    </source>
</evidence>
<name>A0A0F1AXD0_9ENTR</name>
<keyword evidence="3 9" id="KW-0479">Metal-binding</keyword>
<keyword evidence="2 9" id="KW-0645">Protease</keyword>
<evidence type="ECO:0000256" key="8">
    <source>
        <dbReference type="ARBA" id="ARBA00023316"/>
    </source>
</evidence>
<reference evidence="11 13" key="1">
    <citation type="submission" date="2015-03" db="EMBL/GenBank/DDBJ databases">
        <authorList>
            <person name="McCorrison J."/>
            <person name="Sanka R."/>
            <person name="Adams M."/>
            <person name="Brinkac L."/>
            <person name="Nierman W."/>
            <person name="Sutton G."/>
            <person name="Nelson K."/>
            <person name="Kiedrowski L."/>
            <person name="Guerrero D."/>
            <person name="Bonomo R."/>
        </authorList>
    </citation>
    <scope>NUCLEOTIDE SEQUENCE [LARGE SCALE GENOMIC DNA]</scope>
    <source>
        <strain evidence="11 13">35699</strain>
    </source>
</reference>
<keyword evidence="6 9" id="KW-0224">Dipeptidase</keyword>
<feature type="site" description="Transition state stabilizer" evidence="9">
    <location>
        <position position="71"/>
    </location>
</feature>
<keyword evidence="4 9" id="KW-0378">Hydrolase</keyword>
<dbReference type="Gene3D" id="3.30.1380.10">
    <property type="match status" value="1"/>
</dbReference>
<protein>
    <recommendedName>
        <fullName evidence="9 10">D-alanyl-D-alanine dipeptidase</fullName>
        <shortName evidence="9 10">D-Ala-D-Ala dipeptidase</shortName>
        <ecNumber evidence="9 10">3.4.13.22</ecNumber>
    </recommendedName>
</protein>
<evidence type="ECO:0000313" key="13">
    <source>
        <dbReference type="Proteomes" id="UP000033352"/>
    </source>
</evidence>
<evidence type="ECO:0000256" key="7">
    <source>
        <dbReference type="ARBA" id="ARBA00023049"/>
    </source>
</evidence>
<dbReference type="OrthoDB" id="9801430at2"/>
<dbReference type="Proteomes" id="UP001185068">
    <property type="component" value="Unassembled WGS sequence"/>
</dbReference>
<proteinExistence type="inferred from homology"/>
<reference evidence="12" key="2">
    <citation type="submission" date="2022-11" db="EMBL/GenBank/DDBJ databases">
        <title>blaNDM-1 and qnrB1 co-producing ST413 Enterobacter.</title>
        <authorList>
            <person name="Halder G."/>
            <person name="Chaudhuri B."/>
            <person name="Dutta S."/>
        </authorList>
    </citation>
    <scope>NUCLEOTIDE SEQUENCE</scope>
    <source>
        <strain evidence="12">PEER684</strain>
    </source>
</reference>
<feature type="binding site" evidence="9">
    <location>
        <position position="165"/>
    </location>
    <ligand>
        <name>Zn(2+)</name>
        <dbReference type="ChEBI" id="CHEBI:29105"/>
        <note>catalytic</note>
    </ligand>
</feature>
<comment type="similarity">
    <text evidence="9 10">Belongs to the peptidase M15D family.</text>
</comment>
<dbReference type="GO" id="GO:0006508">
    <property type="term" value="P:proteolysis"/>
    <property type="evidence" value="ECO:0007669"/>
    <property type="project" value="UniProtKB-KW"/>
</dbReference>
<dbReference type="EMBL" id="JZYX01000024">
    <property type="protein sequence ID" value="KJN26358.1"/>
    <property type="molecule type" value="Genomic_DNA"/>
</dbReference>
<dbReference type="SUPFAM" id="SSF55166">
    <property type="entry name" value="Hedgehog/DD-peptidase"/>
    <property type="match status" value="1"/>
</dbReference>
<dbReference type="GO" id="GO:0008237">
    <property type="term" value="F:metallopeptidase activity"/>
    <property type="evidence" value="ECO:0007669"/>
    <property type="project" value="UniProtKB-KW"/>
</dbReference>
<dbReference type="RefSeq" id="WP_045285768.1">
    <property type="nucleotide sequence ID" value="NZ_CP027986.1"/>
</dbReference>
<dbReference type="InterPro" id="IPR009045">
    <property type="entry name" value="Zn_M74/Hedgehog-like"/>
</dbReference>
<feature type="binding site" evidence="9">
    <location>
        <position position="105"/>
    </location>
    <ligand>
        <name>Zn(2+)</name>
        <dbReference type="ChEBI" id="CHEBI:29105"/>
        <note>catalytic</note>
    </ligand>
</feature>
<organism evidence="11 13">
    <name type="scientific">Enterobacter sichuanensis</name>
    <dbReference type="NCBI Taxonomy" id="2071710"/>
    <lineage>
        <taxon>Bacteria</taxon>
        <taxon>Pseudomonadati</taxon>
        <taxon>Pseudomonadota</taxon>
        <taxon>Gammaproteobacteria</taxon>
        <taxon>Enterobacterales</taxon>
        <taxon>Enterobacteriaceae</taxon>
        <taxon>Enterobacter</taxon>
        <taxon>Enterobacter cloacae complex</taxon>
    </lineage>
</organism>
<dbReference type="GO" id="GO:0160237">
    <property type="term" value="F:D-Ala-D-Ala dipeptidase activity"/>
    <property type="evidence" value="ECO:0007669"/>
    <property type="project" value="UniProtKB-EC"/>
</dbReference>
<dbReference type="EC" id="3.4.13.22" evidence="9 10"/>
<comment type="caution">
    <text evidence="11">The sequence shown here is derived from an EMBL/GenBank/DDBJ whole genome shotgun (WGS) entry which is preliminary data.</text>
</comment>
<dbReference type="GO" id="GO:0071555">
    <property type="term" value="P:cell wall organization"/>
    <property type="evidence" value="ECO:0007669"/>
    <property type="project" value="UniProtKB-KW"/>
</dbReference>
<dbReference type="Pfam" id="PF01427">
    <property type="entry name" value="Peptidase_M15"/>
    <property type="match status" value="1"/>
</dbReference>
<evidence type="ECO:0000256" key="6">
    <source>
        <dbReference type="ARBA" id="ARBA00022997"/>
    </source>
</evidence>
<keyword evidence="5 9" id="KW-0862">Zinc</keyword>
<gene>
    <name evidence="9 12" type="primary">ddpX</name>
    <name evidence="12" type="ORF">MX989_11795</name>
    <name evidence="11" type="ORF">SS37_12795</name>
</gene>
<dbReference type="GeneID" id="72832131"/>
<evidence type="ECO:0000313" key="11">
    <source>
        <dbReference type="EMBL" id="KJN26358.1"/>
    </source>
</evidence>
<evidence type="ECO:0000256" key="3">
    <source>
        <dbReference type="ARBA" id="ARBA00022723"/>
    </source>
</evidence>
<dbReference type="PANTHER" id="PTHR43126:SF1">
    <property type="entry name" value="D-ALANYL-D-ALANINE DIPEPTIDASE"/>
    <property type="match status" value="1"/>
</dbReference>
<evidence type="ECO:0000256" key="10">
    <source>
        <dbReference type="PIRNR" id="PIRNR026671"/>
    </source>
</evidence>
<comment type="catalytic activity">
    <reaction evidence="1 9 10">
        <text>D-alanyl-D-alanine + H2O = 2 D-alanine</text>
        <dbReference type="Rhea" id="RHEA:20661"/>
        <dbReference type="ChEBI" id="CHEBI:15377"/>
        <dbReference type="ChEBI" id="CHEBI:57416"/>
        <dbReference type="ChEBI" id="CHEBI:57822"/>
        <dbReference type="EC" id="3.4.13.22"/>
    </reaction>
</comment>
<dbReference type="NCBIfam" id="NF007557">
    <property type="entry name" value="PRK10178.1"/>
    <property type="match status" value="1"/>
</dbReference>
<dbReference type="PIRSF" id="PIRSF026671">
    <property type="entry name" value="AA_dipeptidase"/>
    <property type="match status" value="1"/>
</dbReference>
<feature type="binding site" evidence="9">
    <location>
        <position position="98"/>
    </location>
    <ligand>
        <name>Zn(2+)</name>
        <dbReference type="ChEBI" id="CHEBI:29105"/>
        <note>catalytic</note>
    </ligand>
</feature>
<dbReference type="Proteomes" id="UP000033352">
    <property type="component" value="Unassembled WGS sequence"/>
</dbReference>
<evidence type="ECO:0000256" key="2">
    <source>
        <dbReference type="ARBA" id="ARBA00022670"/>
    </source>
</evidence>
<dbReference type="HAMAP" id="MF_01924">
    <property type="entry name" value="A_A_dipeptidase"/>
    <property type="match status" value="1"/>
</dbReference>
<feature type="active site" description="Proton donor/acceptor" evidence="9">
    <location>
        <position position="162"/>
    </location>
</feature>
<keyword evidence="8 10" id="KW-0961">Cell wall biogenesis/degradation</keyword>
<keyword evidence="7 9" id="KW-0482">Metalloprotease</keyword>
<sequence length="191" mass="21092">MPEESQLIDVAKTFPTLHIDLKYATADNITGRPIYQEALCLLHTDAATALAKAISIAALAGLKLVVYDAYRPQQAQARLWDACPNPEYVVDVAIGSNHSRGTAIDVTLMDEHNVVLDMGAGFDEMHDRSHPYHPSVPPHAQRNRLLLNAIMFGGGFVGIASEWWHFELPNAASYPLLEDRFACFPQTHTSL</sequence>
<comment type="function">
    <text evidence="9 10">Catalyzes hydrolysis of the D-alanyl-D-alanine dipeptide.</text>
</comment>
<accession>A0A0F1AXD0</accession>
<dbReference type="PATRIC" id="fig|1619248.3.peg.1771"/>
<evidence type="ECO:0000313" key="12">
    <source>
        <dbReference type="EMBL" id="MDR9946757.1"/>
    </source>
</evidence>
<evidence type="ECO:0000256" key="4">
    <source>
        <dbReference type="ARBA" id="ARBA00022801"/>
    </source>
</evidence>
<evidence type="ECO:0000256" key="5">
    <source>
        <dbReference type="ARBA" id="ARBA00022833"/>
    </source>
</evidence>